<organism evidence="1 2">
    <name type="scientific">Araneus ventricosus</name>
    <name type="common">Orbweaver spider</name>
    <name type="synonym">Epeira ventricosa</name>
    <dbReference type="NCBI Taxonomy" id="182803"/>
    <lineage>
        <taxon>Eukaryota</taxon>
        <taxon>Metazoa</taxon>
        <taxon>Ecdysozoa</taxon>
        <taxon>Arthropoda</taxon>
        <taxon>Chelicerata</taxon>
        <taxon>Arachnida</taxon>
        <taxon>Araneae</taxon>
        <taxon>Araneomorphae</taxon>
        <taxon>Entelegynae</taxon>
        <taxon>Araneoidea</taxon>
        <taxon>Araneidae</taxon>
        <taxon>Araneus</taxon>
    </lineage>
</organism>
<protein>
    <submittedName>
        <fullName evidence="1">Uncharacterized protein</fullName>
    </submittedName>
</protein>
<dbReference type="AlphaFoldDB" id="A0A4Y2N037"/>
<keyword evidence="2" id="KW-1185">Reference proteome</keyword>
<reference evidence="1 2" key="1">
    <citation type="journal article" date="2019" name="Sci. Rep.">
        <title>Orb-weaving spider Araneus ventricosus genome elucidates the spidroin gene catalogue.</title>
        <authorList>
            <person name="Kono N."/>
            <person name="Nakamura H."/>
            <person name="Ohtoshi R."/>
            <person name="Moran D.A.P."/>
            <person name="Shinohara A."/>
            <person name="Yoshida Y."/>
            <person name="Fujiwara M."/>
            <person name="Mori M."/>
            <person name="Tomita M."/>
            <person name="Arakawa K."/>
        </authorList>
    </citation>
    <scope>NUCLEOTIDE SEQUENCE [LARGE SCALE GENOMIC DNA]</scope>
</reference>
<sequence>MLVDLKRIWHPLSVKYLQKSLYEGIKYLCGGGTSLSSCTNLQVFPCGIVTALYRNDILNVYLHPYAGTTGDKFNLQDNNSKSHRLVLQKITFNTKRKKLKL</sequence>
<accession>A0A4Y2N037</accession>
<evidence type="ECO:0000313" key="1">
    <source>
        <dbReference type="EMBL" id="GBN32212.1"/>
    </source>
</evidence>
<comment type="caution">
    <text evidence="1">The sequence shown here is derived from an EMBL/GenBank/DDBJ whole genome shotgun (WGS) entry which is preliminary data.</text>
</comment>
<dbReference type="Proteomes" id="UP000499080">
    <property type="component" value="Unassembled WGS sequence"/>
</dbReference>
<evidence type="ECO:0000313" key="2">
    <source>
        <dbReference type="Proteomes" id="UP000499080"/>
    </source>
</evidence>
<gene>
    <name evidence="1" type="ORF">AVEN_170812_1</name>
</gene>
<name>A0A4Y2N037_ARAVE</name>
<proteinExistence type="predicted"/>
<dbReference type="EMBL" id="BGPR01008202">
    <property type="protein sequence ID" value="GBN32212.1"/>
    <property type="molecule type" value="Genomic_DNA"/>
</dbReference>